<feature type="transmembrane region" description="Helical" evidence="1">
    <location>
        <begin position="205"/>
        <end position="224"/>
    </location>
</feature>
<dbReference type="PANTHER" id="PTHR36833:SF1">
    <property type="entry name" value="INTEGRAL MEMBRANE TRANSPORT PROTEIN"/>
    <property type="match status" value="1"/>
</dbReference>
<dbReference type="Proteomes" id="UP000199548">
    <property type="component" value="Unassembled WGS sequence"/>
</dbReference>
<keyword evidence="1" id="KW-1133">Transmembrane helix</keyword>
<dbReference type="OrthoDB" id="9788195at2"/>
<evidence type="ECO:0000313" key="3">
    <source>
        <dbReference type="Proteomes" id="UP000199548"/>
    </source>
</evidence>
<sequence>MNALYLLQRYFVASIRTQLQYPASTLMLSFGAFLANAIELAGIWALFNRFGAVQGWQFGDICMFFGMVSISFSIADFLTRGFDVFGSQFVRTGDFDRVLLRPRTATLQLMGHDFRLRVLGRFAQGLAVIVVATRALNFDWDVGAIALTIWTIAGGVALFFGVLVLQATLAFWTVESLEVVNVVTYGGVQAAQYPLTFYTSWFRNFLIFVVPIACVAYFPVLAILHKADPLGAPRWLLPLTPAVGFLFLALSFAVWRLGVRKYTSTGT</sequence>
<dbReference type="PANTHER" id="PTHR36833">
    <property type="entry name" value="SLR0610 PROTEIN-RELATED"/>
    <property type="match status" value="1"/>
</dbReference>
<dbReference type="RefSeq" id="WP_091018108.1">
    <property type="nucleotide sequence ID" value="NZ_CP041743.1"/>
</dbReference>
<feature type="transmembrane region" description="Helical" evidence="1">
    <location>
        <begin position="58"/>
        <end position="78"/>
    </location>
</feature>
<protein>
    <submittedName>
        <fullName evidence="2">ABC-2 type transport system permease protein</fullName>
    </submittedName>
</protein>
<feature type="transmembrane region" description="Helical" evidence="1">
    <location>
        <begin position="21"/>
        <end position="46"/>
    </location>
</feature>
<evidence type="ECO:0000313" key="2">
    <source>
        <dbReference type="EMBL" id="SFJ68792.1"/>
    </source>
</evidence>
<keyword evidence="1" id="KW-0812">Transmembrane</keyword>
<keyword evidence="3" id="KW-1185">Reference proteome</keyword>
<feature type="transmembrane region" description="Helical" evidence="1">
    <location>
        <begin position="118"/>
        <end position="136"/>
    </location>
</feature>
<gene>
    <name evidence="2" type="ORF">SAMN05192543_109228</name>
</gene>
<dbReference type="InterPro" id="IPR010390">
    <property type="entry name" value="ABC-2_transporter-like"/>
</dbReference>
<feature type="transmembrane region" description="Helical" evidence="1">
    <location>
        <begin position="236"/>
        <end position="255"/>
    </location>
</feature>
<name>A0A1I3TE60_9BURK</name>
<feature type="transmembrane region" description="Helical" evidence="1">
    <location>
        <begin position="142"/>
        <end position="165"/>
    </location>
</feature>
<dbReference type="Pfam" id="PF06182">
    <property type="entry name" value="ABC2_membrane_6"/>
    <property type="match status" value="1"/>
</dbReference>
<dbReference type="AlphaFoldDB" id="A0A1I3TE60"/>
<evidence type="ECO:0000256" key="1">
    <source>
        <dbReference type="SAM" id="Phobius"/>
    </source>
</evidence>
<dbReference type="EMBL" id="FOQU01000009">
    <property type="protein sequence ID" value="SFJ68792.1"/>
    <property type="molecule type" value="Genomic_DNA"/>
</dbReference>
<reference evidence="2 3" key="1">
    <citation type="submission" date="2016-10" db="EMBL/GenBank/DDBJ databases">
        <authorList>
            <person name="de Groot N.N."/>
        </authorList>
    </citation>
    <scope>NUCLEOTIDE SEQUENCE [LARGE SCALE GENOMIC DNA]</scope>
    <source>
        <strain evidence="2 3">LMG 23650</strain>
    </source>
</reference>
<dbReference type="STRING" id="420953.SAMN05192543_109228"/>
<proteinExistence type="predicted"/>
<organism evidence="2 3">
    <name type="scientific">Paraburkholderia megapolitana</name>
    <dbReference type="NCBI Taxonomy" id="420953"/>
    <lineage>
        <taxon>Bacteria</taxon>
        <taxon>Pseudomonadati</taxon>
        <taxon>Pseudomonadota</taxon>
        <taxon>Betaproteobacteria</taxon>
        <taxon>Burkholderiales</taxon>
        <taxon>Burkholderiaceae</taxon>
        <taxon>Paraburkholderia</taxon>
    </lineage>
</organism>
<accession>A0A1I3TE60</accession>
<keyword evidence="1" id="KW-0472">Membrane</keyword>